<evidence type="ECO:0000313" key="8">
    <source>
        <dbReference type="Proteomes" id="UP000198990"/>
    </source>
</evidence>
<dbReference type="InterPro" id="IPR006140">
    <property type="entry name" value="D-isomer_DH_NAD-bd"/>
</dbReference>
<dbReference type="PROSITE" id="PS00671">
    <property type="entry name" value="D_2_HYDROXYACID_DH_3"/>
    <property type="match status" value="1"/>
</dbReference>
<dbReference type="CDD" id="cd12183">
    <property type="entry name" value="LDH_like_2"/>
    <property type="match status" value="1"/>
</dbReference>
<evidence type="ECO:0000259" key="6">
    <source>
        <dbReference type="Pfam" id="PF02826"/>
    </source>
</evidence>
<dbReference type="PANTHER" id="PTHR43026:SF1">
    <property type="entry name" value="2-HYDROXYACID DEHYDROGENASE HOMOLOG 1-RELATED"/>
    <property type="match status" value="1"/>
</dbReference>
<dbReference type="InterPro" id="IPR029753">
    <property type="entry name" value="D-isomer_DH_CS"/>
</dbReference>
<keyword evidence="2 4" id="KW-0560">Oxidoreductase</keyword>
<dbReference type="EMBL" id="FNZN01000001">
    <property type="protein sequence ID" value="SEK22621.1"/>
    <property type="molecule type" value="Genomic_DNA"/>
</dbReference>
<sequence>MKVAVFDTHKFEKEYLLEANGEKNELKLLDTYLTVDTVELANGYDAISIFTEDDASEKVLDKLKKLGVKFIVLRSAGFNNVDIAHAKKLGIRVARVPEYSPYAVAEFTVAVMLSLNRKLTRTHYRIMEMNYSLDGLVGFDMHGKTVGIVGTGKIGRVVVKILHGFGCRLLTYDVVEDPELIEQYGLIYTDLDTLCHQSDIITLHAPLTAQTHHMINERRIVRMKNGVMLINASRGALVNTKDVIDGLKSKHIGYFGMDVYEEEKGLFFEDHSEDILEDDQIARLMAFNNVFISSHQAFLTDTALKNIAKTTIENLDCLEKGEACENEIK</sequence>
<dbReference type="InterPro" id="IPR006139">
    <property type="entry name" value="D-isomer_2_OHA_DH_cat_dom"/>
</dbReference>
<dbReference type="STRING" id="228957.SAMN04488008_10192"/>
<protein>
    <submittedName>
        <fullName evidence="7">D-lactate dehydrogenase</fullName>
    </submittedName>
</protein>
<evidence type="ECO:0000256" key="4">
    <source>
        <dbReference type="RuleBase" id="RU003719"/>
    </source>
</evidence>
<dbReference type="GO" id="GO:0051287">
    <property type="term" value="F:NAD binding"/>
    <property type="evidence" value="ECO:0007669"/>
    <property type="project" value="InterPro"/>
</dbReference>
<evidence type="ECO:0000256" key="3">
    <source>
        <dbReference type="ARBA" id="ARBA00023027"/>
    </source>
</evidence>
<dbReference type="InterPro" id="IPR029752">
    <property type="entry name" value="D-isomer_DH_CS1"/>
</dbReference>
<gene>
    <name evidence="7" type="ORF">SAMN04488008_10192</name>
</gene>
<evidence type="ECO:0000259" key="5">
    <source>
        <dbReference type="Pfam" id="PF00389"/>
    </source>
</evidence>
<proteinExistence type="inferred from homology"/>
<evidence type="ECO:0000313" key="7">
    <source>
        <dbReference type="EMBL" id="SEK22621.1"/>
    </source>
</evidence>
<dbReference type="Proteomes" id="UP000198990">
    <property type="component" value="Unassembled WGS sequence"/>
</dbReference>
<dbReference type="SUPFAM" id="SSF52283">
    <property type="entry name" value="Formate/glycerate dehydrogenase catalytic domain-like"/>
    <property type="match status" value="1"/>
</dbReference>
<comment type="similarity">
    <text evidence="1 4">Belongs to the D-isomer specific 2-hydroxyacid dehydrogenase family.</text>
</comment>
<dbReference type="InterPro" id="IPR036291">
    <property type="entry name" value="NAD(P)-bd_dom_sf"/>
</dbReference>
<feature type="domain" description="D-isomer specific 2-hydroxyacid dehydrogenase NAD-binding" evidence="6">
    <location>
        <begin position="109"/>
        <end position="297"/>
    </location>
</feature>
<feature type="domain" description="D-isomer specific 2-hydroxyacid dehydrogenase catalytic" evidence="5">
    <location>
        <begin position="3"/>
        <end position="328"/>
    </location>
</feature>
<dbReference type="Gene3D" id="3.40.50.720">
    <property type="entry name" value="NAD(P)-binding Rossmann-like Domain"/>
    <property type="match status" value="2"/>
</dbReference>
<keyword evidence="8" id="KW-1185">Reference proteome</keyword>
<dbReference type="PROSITE" id="PS00065">
    <property type="entry name" value="D_2_HYDROXYACID_DH_1"/>
    <property type="match status" value="1"/>
</dbReference>
<dbReference type="AlphaFoldDB" id="A0A1H7F8Z9"/>
<dbReference type="GO" id="GO:0008720">
    <property type="term" value="F:D-lactate dehydrogenase (NAD+) activity"/>
    <property type="evidence" value="ECO:0007669"/>
    <property type="project" value="TreeGrafter"/>
</dbReference>
<dbReference type="PROSITE" id="PS00670">
    <property type="entry name" value="D_2_HYDROXYACID_DH_2"/>
    <property type="match status" value="1"/>
</dbReference>
<dbReference type="Pfam" id="PF02826">
    <property type="entry name" value="2-Hacid_dh_C"/>
    <property type="match status" value="1"/>
</dbReference>
<accession>A0A1H7F8Z9</accession>
<dbReference type="InterPro" id="IPR058205">
    <property type="entry name" value="D-LDH-like"/>
</dbReference>
<reference evidence="8" key="1">
    <citation type="submission" date="2016-10" db="EMBL/GenBank/DDBJ databases">
        <authorList>
            <person name="Varghese N."/>
            <person name="Submissions S."/>
        </authorList>
    </citation>
    <scope>NUCLEOTIDE SEQUENCE [LARGE SCALE GENOMIC DNA]</scope>
    <source>
        <strain evidence="8">DSM 16471</strain>
    </source>
</reference>
<organism evidence="7 8">
    <name type="scientific">Maribacter orientalis</name>
    <dbReference type="NCBI Taxonomy" id="228957"/>
    <lineage>
        <taxon>Bacteria</taxon>
        <taxon>Pseudomonadati</taxon>
        <taxon>Bacteroidota</taxon>
        <taxon>Flavobacteriia</taxon>
        <taxon>Flavobacteriales</taxon>
        <taxon>Flavobacteriaceae</taxon>
        <taxon>Maribacter</taxon>
    </lineage>
</organism>
<name>A0A1H7F8Z9_9FLAO</name>
<dbReference type="RefSeq" id="WP_091618658.1">
    <property type="nucleotide sequence ID" value="NZ_FNZN01000001.1"/>
</dbReference>
<dbReference type="OrthoDB" id="9777288at2"/>
<keyword evidence="3" id="KW-0520">NAD</keyword>
<dbReference type="Pfam" id="PF00389">
    <property type="entry name" value="2-Hacid_dh"/>
    <property type="match status" value="1"/>
</dbReference>
<evidence type="ECO:0000256" key="1">
    <source>
        <dbReference type="ARBA" id="ARBA00005854"/>
    </source>
</evidence>
<dbReference type="SUPFAM" id="SSF51735">
    <property type="entry name" value="NAD(P)-binding Rossmann-fold domains"/>
    <property type="match status" value="1"/>
</dbReference>
<evidence type="ECO:0000256" key="2">
    <source>
        <dbReference type="ARBA" id="ARBA00023002"/>
    </source>
</evidence>
<dbReference type="PANTHER" id="PTHR43026">
    <property type="entry name" value="2-HYDROXYACID DEHYDROGENASE HOMOLOG 1-RELATED"/>
    <property type="match status" value="1"/>
</dbReference>